<keyword evidence="3" id="KW-1185">Reference proteome</keyword>
<feature type="region of interest" description="Disordered" evidence="1">
    <location>
        <begin position="104"/>
        <end position="126"/>
    </location>
</feature>
<feature type="region of interest" description="Disordered" evidence="1">
    <location>
        <begin position="29"/>
        <end position="62"/>
    </location>
</feature>
<name>A0AAN9F5I9_CROPI</name>
<evidence type="ECO:0000256" key="1">
    <source>
        <dbReference type="SAM" id="MobiDB-lite"/>
    </source>
</evidence>
<evidence type="ECO:0000313" key="2">
    <source>
        <dbReference type="EMBL" id="KAK7268850.1"/>
    </source>
</evidence>
<accession>A0AAN9F5I9</accession>
<proteinExistence type="predicted"/>
<reference evidence="2 3" key="1">
    <citation type="submission" date="2024-01" db="EMBL/GenBank/DDBJ databases">
        <title>The genomes of 5 underutilized Papilionoideae crops provide insights into root nodulation and disease resistanc.</title>
        <authorList>
            <person name="Yuan L."/>
        </authorList>
    </citation>
    <scope>NUCLEOTIDE SEQUENCE [LARGE SCALE GENOMIC DNA]</scope>
    <source>
        <strain evidence="2">ZHUSHIDOU_FW_LH</strain>
        <tissue evidence="2">Leaf</tissue>
    </source>
</reference>
<feature type="compositionally biased region" description="Polar residues" evidence="1">
    <location>
        <begin position="30"/>
        <end position="45"/>
    </location>
</feature>
<dbReference type="EMBL" id="JAYWIO010000004">
    <property type="protein sequence ID" value="KAK7268850.1"/>
    <property type="molecule type" value="Genomic_DNA"/>
</dbReference>
<organism evidence="2 3">
    <name type="scientific">Crotalaria pallida</name>
    <name type="common">Smooth rattlebox</name>
    <name type="synonym">Crotalaria striata</name>
    <dbReference type="NCBI Taxonomy" id="3830"/>
    <lineage>
        <taxon>Eukaryota</taxon>
        <taxon>Viridiplantae</taxon>
        <taxon>Streptophyta</taxon>
        <taxon>Embryophyta</taxon>
        <taxon>Tracheophyta</taxon>
        <taxon>Spermatophyta</taxon>
        <taxon>Magnoliopsida</taxon>
        <taxon>eudicotyledons</taxon>
        <taxon>Gunneridae</taxon>
        <taxon>Pentapetalae</taxon>
        <taxon>rosids</taxon>
        <taxon>fabids</taxon>
        <taxon>Fabales</taxon>
        <taxon>Fabaceae</taxon>
        <taxon>Papilionoideae</taxon>
        <taxon>50 kb inversion clade</taxon>
        <taxon>genistoids sensu lato</taxon>
        <taxon>core genistoids</taxon>
        <taxon>Crotalarieae</taxon>
        <taxon>Crotalaria</taxon>
    </lineage>
</organism>
<evidence type="ECO:0000313" key="3">
    <source>
        <dbReference type="Proteomes" id="UP001372338"/>
    </source>
</evidence>
<feature type="compositionally biased region" description="Low complexity" evidence="1">
    <location>
        <begin position="104"/>
        <end position="115"/>
    </location>
</feature>
<dbReference type="Proteomes" id="UP001372338">
    <property type="component" value="Unassembled WGS sequence"/>
</dbReference>
<dbReference type="AlphaFoldDB" id="A0AAN9F5I9"/>
<comment type="caution">
    <text evidence="2">The sequence shown here is derived from an EMBL/GenBank/DDBJ whole genome shotgun (WGS) entry which is preliminary data.</text>
</comment>
<gene>
    <name evidence="2" type="ORF">RIF29_21559</name>
</gene>
<sequence length="181" mass="19931">MMNARLHFANAKTNRLSYKSALLNKKKKTYQTSLSPLTPHTSIKQHPTLHTSSTTHPPSGAARHLPVAPHLSSSVASLRCRRSQGPTPILIHRRSPTSPLAIAPAAAASSKDPPSQRATHTHRRSEQPILTVAANNPSPPSKHSRIANRVCILCEVEKRHWVADLYLFWFGAEEEHGKIAC</sequence>
<feature type="compositionally biased region" description="Low complexity" evidence="1">
    <location>
        <begin position="46"/>
        <end position="59"/>
    </location>
</feature>
<protein>
    <submittedName>
        <fullName evidence="2">Uncharacterized protein</fullName>
    </submittedName>
</protein>